<keyword evidence="7 9" id="KW-0067">ATP-binding</keyword>
<keyword evidence="2 9" id="KW-0963">Cytoplasm</keyword>
<evidence type="ECO:0000256" key="4">
    <source>
        <dbReference type="ARBA" id="ARBA00022741"/>
    </source>
</evidence>
<keyword evidence="4 9" id="KW-0547">Nucleotide-binding</keyword>
<dbReference type="Gene3D" id="3.40.50.300">
    <property type="entry name" value="P-loop containing nucleotide triphosphate hydrolases"/>
    <property type="match status" value="1"/>
</dbReference>
<dbReference type="InterPro" id="IPR015947">
    <property type="entry name" value="PUA-like_sf"/>
</dbReference>
<feature type="active site" evidence="9 11">
    <location>
        <position position="682"/>
    </location>
</feature>
<comment type="caution">
    <text evidence="16">The sequence shown here is derived from an EMBL/GenBank/DDBJ whole genome shotgun (WGS) entry which is preliminary data.</text>
</comment>
<dbReference type="Proteomes" id="UP001236620">
    <property type="component" value="Unassembled WGS sequence"/>
</dbReference>
<dbReference type="Gene3D" id="1.20.5.5270">
    <property type="match status" value="1"/>
</dbReference>
<dbReference type="SMART" id="SM00382">
    <property type="entry name" value="AAA"/>
    <property type="match status" value="1"/>
</dbReference>
<dbReference type="InterPro" id="IPR003111">
    <property type="entry name" value="Lon_prtase_N"/>
</dbReference>
<dbReference type="InterPro" id="IPR027065">
    <property type="entry name" value="Lon_Prtase"/>
</dbReference>
<comment type="catalytic activity">
    <reaction evidence="9 10 11">
        <text>Hydrolysis of proteins in presence of ATP.</text>
        <dbReference type="EC" id="3.4.21.53"/>
    </reaction>
</comment>
<evidence type="ECO:0000259" key="15">
    <source>
        <dbReference type="PROSITE" id="PS51787"/>
    </source>
</evidence>
<dbReference type="PANTHER" id="PTHR10046">
    <property type="entry name" value="ATP DEPENDENT LON PROTEASE FAMILY MEMBER"/>
    <property type="match status" value="1"/>
</dbReference>
<dbReference type="Gene3D" id="3.30.230.10">
    <property type="match status" value="1"/>
</dbReference>
<dbReference type="CDD" id="cd19500">
    <property type="entry name" value="RecA-like_Lon"/>
    <property type="match status" value="1"/>
</dbReference>
<keyword evidence="6 9" id="KW-0720">Serine protease</keyword>
<dbReference type="InterPro" id="IPR008268">
    <property type="entry name" value="Peptidase_S16_AS"/>
</dbReference>
<evidence type="ECO:0000256" key="6">
    <source>
        <dbReference type="ARBA" id="ARBA00022825"/>
    </source>
</evidence>
<evidence type="ECO:0000256" key="8">
    <source>
        <dbReference type="ARBA" id="ARBA00023016"/>
    </source>
</evidence>
<reference evidence="16" key="1">
    <citation type="submission" date="2023-07" db="EMBL/GenBank/DDBJ databases">
        <title>Genomic Encyclopedia of Type Strains, Phase IV (KMG-IV): sequencing the most valuable type-strain genomes for metagenomic binning, comparative biology and taxonomic classification.</title>
        <authorList>
            <person name="Goeker M."/>
        </authorList>
    </citation>
    <scope>NUCLEOTIDE SEQUENCE [LARGE SCALE GENOMIC DNA]</scope>
    <source>
        <strain evidence="16">DSM 22019</strain>
    </source>
</reference>
<dbReference type="Pfam" id="PF00004">
    <property type="entry name" value="AAA"/>
    <property type="match status" value="1"/>
</dbReference>
<dbReference type="InterPro" id="IPR004815">
    <property type="entry name" value="Lon_bac/euk-typ"/>
</dbReference>
<evidence type="ECO:0000256" key="11">
    <source>
        <dbReference type="PROSITE-ProRule" id="PRU01122"/>
    </source>
</evidence>
<comment type="similarity">
    <text evidence="9 10 11 12">Belongs to the peptidase S16 family.</text>
</comment>
<evidence type="ECO:0000256" key="3">
    <source>
        <dbReference type="ARBA" id="ARBA00022670"/>
    </source>
</evidence>
<protein>
    <recommendedName>
        <fullName evidence="9 10">Lon protease</fullName>
        <ecNumber evidence="9 10">3.4.21.53</ecNumber>
    </recommendedName>
    <alternativeName>
        <fullName evidence="9">ATP-dependent protease La</fullName>
    </alternativeName>
</protein>
<keyword evidence="17" id="KW-1185">Reference proteome</keyword>
<proteinExistence type="evidence at transcript level"/>
<dbReference type="InterPro" id="IPR003593">
    <property type="entry name" value="AAA+_ATPase"/>
</dbReference>
<dbReference type="SMART" id="SM00464">
    <property type="entry name" value="LON"/>
    <property type="match status" value="1"/>
</dbReference>
<dbReference type="PROSITE" id="PS01046">
    <property type="entry name" value="LON_SER"/>
    <property type="match status" value="1"/>
</dbReference>
<dbReference type="SUPFAM" id="SSF52540">
    <property type="entry name" value="P-loop containing nucleoside triphosphate hydrolases"/>
    <property type="match status" value="1"/>
</dbReference>
<dbReference type="InterPro" id="IPR003959">
    <property type="entry name" value="ATPase_AAA_core"/>
</dbReference>
<dbReference type="Gene3D" id="1.10.8.60">
    <property type="match status" value="1"/>
</dbReference>
<dbReference type="Pfam" id="PF05362">
    <property type="entry name" value="Lon_C"/>
    <property type="match status" value="1"/>
</dbReference>
<keyword evidence="5 9" id="KW-0378">Hydrolase</keyword>
<dbReference type="Pfam" id="PF02190">
    <property type="entry name" value="LON_substr_bdg"/>
    <property type="match status" value="1"/>
</dbReference>
<dbReference type="SUPFAM" id="SSF88697">
    <property type="entry name" value="PUA domain-like"/>
    <property type="match status" value="1"/>
</dbReference>
<evidence type="ECO:0000256" key="10">
    <source>
        <dbReference type="PIRNR" id="PIRNR001174"/>
    </source>
</evidence>
<evidence type="ECO:0000256" key="1">
    <source>
        <dbReference type="ARBA" id="ARBA00004496"/>
    </source>
</evidence>
<dbReference type="InterPro" id="IPR014721">
    <property type="entry name" value="Ribsml_uS5_D2-typ_fold_subgr"/>
</dbReference>
<dbReference type="GO" id="GO:0006508">
    <property type="term" value="P:proteolysis"/>
    <property type="evidence" value="ECO:0007669"/>
    <property type="project" value="UniProtKB-KW"/>
</dbReference>
<dbReference type="GO" id="GO:0004252">
    <property type="term" value="F:serine-type endopeptidase activity"/>
    <property type="evidence" value="ECO:0007669"/>
    <property type="project" value="UniProtKB-EC"/>
</dbReference>
<evidence type="ECO:0000259" key="14">
    <source>
        <dbReference type="PROSITE" id="PS51786"/>
    </source>
</evidence>
<feature type="coiled-coil region" evidence="13">
    <location>
        <begin position="185"/>
        <end position="230"/>
    </location>
</feature>
<accession>A0ABU0NEF7</accession>
<name>A0ABU0NEF7_9MOLU</name>
<gene>
    <name evidence="9" type="primary">lon</name>
    <name evidence="16" type="ORF">J2Z63_000448</name>
</gene>
<dbReference type="PIRSF" id="PIRSF001174">
    <property type="entry name" value="Lon_proteas"/>
    <property type="match status" value="1"/>
</dbReference>
<keyword evidence="3 9" id="KW-0645">Protease</keyword>
<keyword evidence="8 9" id="KW-0346">Stress response</keyword>
<evidence type="ECO:0000313" key="16">
    <source>
        <dbReference type="EMBL" id="MDQ0567803.1"/>
    </source>
</evidence>
<dbReference type="EC" id="3.4.21.53" evidence="9 10"/>
<dbReference type="Gene3D" id="1.20.58.1480">
    <property type="match status" value="1"/>
</dbReference>
<evidence type="ECO:0000256" key="5">
    <source>
        <dbReference type="ARBA" id="ARBA00022801"/>
    </source>
</evidence>
<dbReference type="InterPro" id="IPR020568">
    <property type="entry name" value="Ribosomal_Su5_D2-typ_SF"/>
</dbReference>
<evidence type="ECO:0000256" key="2">
    <source>
        <dbReference type="ARBA" id="ARBA00022490"/>
    </source>
</evidence>
<feature type="domain" description="Lon proteolytic" evidence="14">
    <location>
        <begin position="595"/>
        <end position="776"/>
    </location>
</feature>
<comment type="subcellular location">
    <subcellularLocation>
        <location evidence="1 9 10">Cytoplasm</location>
    </subcellularLocation>
</comment>
<comment type="induction">
    <text evidence="9">By heat shock.</text>
</comment>
<dbReference type="PRINTS" id="PR00830">
    <property type="entry name" value="ENDOLAPTASE"/>
</dbReference>
<dbReference type="InterPro" id="IPR008269">
    <property type="entry name" value="Lon_proteolytic"/>
</dbReference>
<keyword evidence="13" id="KW-0175">Coiled coil</keyword>
<dbReference type="PROSITE" id="PS51786">
    <property type="entry name" value="LON_PROTEOLYTIC"/>
    <property type="match status" value="1"/>
</dbReference>
<dbReference type="Pfam" id="PF22667">
    <property type="entry name" value="Lon_lid"/>
    <property type="match status" value="1"/>
</dbReference>
<feature type="domain" description="Lon N-terminal" evidence="15">
    <location>
        <begin position="6"/>
        <end position="200"/>
    </location>
</feature>
<evidence type="ECO:0000256" key="12">
    <source>
        <dbReference type="RuleBase" id="RU000591"/>
    </source>
</evidence>
<dbReference type="InterPro" id="IPR027543">
    <property type="entry name" value="Lon_bac"/>
</dbReference>
<evidence type="ECO:0000313" key="17">
    <source>
        <dbReference type="Proteomes" id="UP001236620"/>
    </source>
</evidence>
<dbReference type="SUPFAM" id="SSF54211">
    <property type="entry name" value="Ribosomal protein S5 domain 2-like"/>
    <property type="match status" value="1"/>
</dbReference>
<evidence type="ECO:0000256" key="9">
    <source>
        <dbReference type="HAMAP-Rule" id="MF_01973"/>
    </source>
</evidence>
<comment type="subunit">
    <text evidence="9 10">Homohexamer. Organized in a ring with a central cavity.</text>
</comment>
<dbReference type="PROSITE" id="PS51787">
    <property type="entry name" value="LON_N"/>
    <property type="match status" value="1"/>
</dbReference>
<evidence type="ECO:0000256" key="13">
    <source>
        <dbReference type="SAM" id="Coils"/>
    </source>
</evidence>
<dbReference type="InterPro" id="IPR054594">
    <property type="entry name" value="Lon_lid"/>
</dbReference>
<dbReference type="RefSeq" id="WP_004427053.1">
    <property type="nucleotide sequence ID" value="NZ_JAUSWP010000003.1"/>
</dbReference>
<dbReference type="EMBL" id="JAUSWP010000003">
    <property type="protein sequence ID" value="MDQ0567803.1"/>
    <property type="molecule type" value="Genomic_DNA"/>
</dbReference>
<evidence type="ECO:0000256" key="7">
    <source>
        <dbReference type="ARBA" id="ARBA00022840"/>
    </source>
</evidence>
<feature type="active site" evidence="9 11">
    <location>
        <position position="725"/>
    </location>
</feature>
<organism evidence="16 17">
    <name type="scientific">Mycoplasma yeatsii</name>
    <dbReference type="NCBI Taxonomy" id="51365"/>
    <lineage>
        <taxon>Bacteria</taxon>
        <taxon>Bacillati</taxon>
        <taxon>Mycoplasmatota</taxon>
        <taxon>Mollicutes</taxon>
        <taxon>Mycoplasmataceae</taxon>
        <taxon>Mycoplasma</taxon>
    </lineage>
</organism>
<dbReference type="HAMAP" id="MF_01973">
    <property type="entry name" value="lon_bact"/>
    <property type="match status" value="1"/>
</dbReference>
<dbReference type="InterPro" id="IPR027417">
    <property type="entry name" value="P-loop_NTPase"/>
</dbReference>
<feature type="binding site" evidence="9">
    <location>
        <begin position="359"/>
        <end position="366"/>
    </location>
    <ligand>
        <name>ATP</name>
        <dbReference type="ChEBI" id="CHEBI:30616"/>
    </ligand>
</feature>
<dbReference type="Gene3D" id="2.30.130.40">
    <property type="entry name" value="LON domain-like"/>
    <property type="match status" value="1"/>
</dbReference>
<sequence>MKINKIPVVVTRGIVLFPTNLKVVEFGREKSKLSIKKAEQDFDSKVIVVSQKVPLDENPSIDKLFEIGCLAKSSVKKVWKDGTLSTELEFISKVKIDNFIEEDGILYAEATVLEDQVPTTDQEKNKIKELILQLGRVTSRNINEFEEAIKKDDWNNVNELIYGLADKASFIPLPMKIKILESISLEEKINLLKDLLKDRSKAQAATGDALSVETEINKKLKDKMDKQQKEYYLREKMRIIKEELDDEDSDRSQLDKYKKRLETEPFPENVKEKILSSIRRIETMQPGSAEVNVERNYVDWMMSIPWWEQSEDIADLKYAQEVLNKHHFGLKKVKERIIEYLAVKQKTKTLKGPIITLVGPPGVGKTSLAKSIAEALGKKFVKVSLGGVKDESEIRGHRKTYVGSMPGRVIQAMKRAKVKNPLFLLDEIDKMASDQRGDPASAMLEVLDPEQNKEFSDHYIEEPYDLSTVMFIATANYPENIPEALYDRMEIINLSSYTELEKMHIAKDYLTPKILEEDQLTEEELKFTDEAYDEMIKYYTREAGVRQLERWISTIARKFIVKLLNGEVKNLVVDRKVVNEYLGKHIFEHTSKQDDSQVGVVTGLAYTQFGGDILPIEVSIYPGKGNLTLTGKLGEVMKESATIALTYVKSNYEKFGIDKDAFKDVDIHIHVPEGAVPKDGPSAGITLTTALISALTKKPVSKEIGMTGEITLRGNVLPIGGLREKSISASRSGLKHILIPFKNQKDLDDVPKEVQDVLKITPVSKYEEVFDIVFKK</sequence>
<dbReference type="InterPro" id="IPR046336">
    <property type="entry name" value="Lon_prtase_N_sf"/>
</dbReference>
<dbReference type="NCBIfam" id="TIGR00763">
    <property type="entry name" value="lon"/>
    <property type="match status" value="1"/>
</dbReference>
<comment type="function">
    <text evidence="9">ATP-dependent serine protease that mediates the selective degradation of mutant and abnormal proteins as well as certain short-lived regulatory proteins. Required for cellular homeostasis and for survival from DNA damage and developmental changes induced by stress. Degrades polypeptides processively to yield small peptide fragments that are 5 to 10 amino acids long. Binds to DNA in a double-stranded, site-specific manner.</text>
</comment>